<keyword evidence="4" id="KW-1185">Reference proteome</keyword>
<dbReference type="HOGENOM" id="CLU_924752_0_0_1"/>
<proteinExistence type="predicted"/>
<evidence type="ECO:0000313" key="4">
    <source>
        <dbReference type="Proteomes" id="UP000054018"/>
    </source>
</evidence>
<evidence type="ECO:0000313" key="3">
    <source>
        <dbReference type="EMBL" id="KIK12636.1"/>
    </source>
</evidence>
<gene>
    <name evidence="3" type="ORF">PISMIDRAFT_18602</name>
</gene>
<evidence type="ECO:0008006" key="5">
    <source>
        <dbReference type="Google" id="ProtNLM"/>
    </source>
</evidence>
<reference evidence="4" key="2">
    <citation type="submission" date="2015-01" db="EMBL/GenBank/DDBJ databases">
        <title>Evolutionary Origins and Diversification of the Mycorrhizal Mutualists.</title>
        <authorList>
            <consortium name="DOE Joint Genome Institute"/>
            <consortium name="Mycorrhizal Genomics Consortium"/>
            <person name="Kohler A."/>
            <person name="Kuo A."/>
            <person name="Nagy L.G."/>
            <person name="Floudas D."/>
            <person name="Copeland A."/>
            <person name="Barry K.W."/>
            <person name="Cichocki N."/>
            <person name="Veneault-Fourrey C."/>
            <person name="LaButti K."/>
            <person name="Lindquist E.A."/>
            <person name="Lipzen A."/>
            <person name="Lundell T."/>
            <person name="Morin E."/>
            <person name="Murat C."/>
            <person name="Riley R."/>
            <person name="Ohm R."/>
            <person name="Sun H."/>
            <person name="Tunlid A."/>
            <person name="Henrissat B."/>
            <person name="Grigoriev I.V."/>
            <person name="Hibbett D.S."/>
            <person name="Martin F."/>
        </authorList>
    </citation>
    <scope>NUCLEOTIDE SEQUENCE [LARGE SCALE GENOMIC DNA]</scope>
    <source>
        <strain evidence="4">441</strain>
    </source>
</reference>
<dbReference type="Pfam" id="PF23953">
    <property type="entry name" value="TPR_COPA_B"/>
    <property type="match status" value="1"/>
</dbReference>
<name>A0A0C9Y6T3_9AGAM</name>
<dbReference type="GO" id="GO:0030117">
    <property type="term" value="C:membrane coat"/>
    <property type="evidence" value="ECO:0007669"/>
    <property type="project" value="InterPro"/>
</dbReference>
<dbReference type="InterPro" id="IPR006692">
    <property type="entry name" value="Beta-prop_COPA/B_2nd"/>
</dbReference>
<sequence>MKGCGSWSIDAIFGGPVLGARGKGFVVFWDWEMGEVVRRIDVEVKNIYWLGMGSFVVIASEDSFYVLRFNWDAYNAKVEQGVDITDEGVEEAFDIVAEISDSVRTAKWVGDCFIYMTASNRINYFVGTESYTISPSDIPLYILGYVPAHNHVYLADKDMNIYAYSLSLSVVEYQTAVLRGDMDAAAEILPSIPKEQLNKVARFLEARFDLALQLDDLDVTTEITRCMPEAEAETKWKALGDHALAVWRFDLAKEAFDKVGDLSSLMLLSLAVGNRDGLRKVGDWAGMHSLFFSFLYPLRFV</sequence>
<dbReference type="GO" id="GO:0006886">
    <property type="term" value="P:intracellular protein transport"/>
    <property type="evidence" value="ECO:0007669"/>
    <property type="project" value="InterPro"/>
</dbReference>
<reference evidence="3 4" key="1">
    <citation type="submission" date="2014-04" db="EMBL/GenBank/DDBJ databases">
        <authorList>
            <consortium name="DOE Joint Genome Institute"/>
            <person name="Kuo A."/>
            <person name="Kohler A."/>
            <person name="Costa M.D."/>
            <person name="Nagy L.G."/>
            <person name="Floudas D."/>
            <person name="Copeland A."/>
            <person name="Barry K.W."/>
            <person name="Cichocki N."/>
            <person name="Veneault-Fourrey C."/>
            <person name="LaButti K."/>
            <person name="Lindquist E.A."/>
            <person name="Lipzen A."/>
            <person name="Lundell T."/>
            <person name="Morin E."/>
            <person name="Murat C."/>
            <person name="Sun H."/>
            <person name="Tunlid A."/>
            <person name="Henrissat B."/>
            <person name="Grigoriev I.V."/>
            <person name="Hibbett D.S."/>
            <person name="Martin F."/>
            <person name="Nordberg H.P."/>
            <person name="Cantor M.N."/>
            <person name="Hua S.X."/>
        </authorList>
    </citation>
    <scope>NUCLEOTIDE SEQUENCE [LARGE SCALE GENOMIC DNA]</scope>
    <source>
        <strain evidence="3 4">441</strain>
    </source>
</reference>
<feature type="domain" description="COPA/B TPR" evidence="2">
    <location>
        <begin position="173"/>
        <end position="285"/>
    </location>
</feature>
<protein>
    <recommendedName>
        <fullName evidence="5">Coatomer subunit beta</fullName>
    </recommendedName>
</protein>
<dbReference type="AlphaFoldDB" id="A0A0C9Y6T3"/>
<evidence type="ECO:0000259" key="2">
    <source>
        <dbReference type="Pfam" id="PF23953"/>
    </source>
</evidence>
<dbReference type="STRING" id="765257.A0A0C9Y6T3"/>
<dbReference type="Gene3D" id="1.25.40.470">
    <property type="match status" value="1"/>
</dbReference>
<dbReference type="GO" id="GO:0016192">
    <property type="term" value="P:vesicle-mediated transport"/>
    <property type="evidence" value="ECO:0007669"/>
    <property type="project" value="InterPro"/>
</dbReference>
<dbReference type="InterPro" id="IPR056176">
    <property type="entry name" value="TPR_COPA_B"/>
</dbReference>
<dbReference type="OrthoDB" id="10261470at2759"/>
<feature type="domain" description="COPA/B second beta-propeller" evidence="1">
    <location>
        <begin position="8"/>
        <end position="156"/>
    </location>
</feature>
<dbReference type="Pfam" id="PF04053">
    <property type="entry name" value="B-prop_COPA_B_2nd"/>
    <property type="match status" value="1"/>
</dbReference>
<dbReference type="EMBL" id="KN834063">
    <property type="protein sequence ID" value="KIK12636.1"/>
    <property type="molecule type" value="Genomic_DNA"/>
</dbReference>
<evidence type="ECO:0000259" key="1">
    <source>
        <dbReference type="Pfam" id="PF04053"/>
    </source>
</evidence>
<dbReference type="Proteomes" id="UP000054018">
    <property type="component" value="Unassembled WGS sequence"/>
</dbReference>
<dbReference type="GO" id="GO:0005198">
    <property type="term" value="F:structural molecule activity"/>
    <property type="evidence" value="ECO:0007669"/>
    <property type="project" value="InterPro"/>
</dbReference>
<organism evidence="3 4">
    <name type="scientific">Pisolithus microcarpus 441</name>
    <dbReference type="NCBI Taxonomy" id="765257"/>
    <lineage>
        <taxon>Eukaryota</taxon>
        <taxon>Fungi</taxon>
        <taxon>Dikarya</taxon>
        <taxon>Basidiomycota</taxon>
        <taxon>Agaricomycotina</taxon>
        <taxon>Agaricomycetes</taxon>
        <taxon>Agaricomycetidae</taxon>
        <taxon>Boletales</taxon>
        <taxon>Sclerodermatineae</taxon>
        <taxon>Pisolithaceae</taxon>
        <taxon>Pisolithus</taxon>
    </lineage>
</organism>
<accession>A0A0C9Y6T3</accession>